<organism evidence="1 2">
    <name type="scientific">Polypterus senegalus</name>
    <name type="common">Senegal bichir</name>
    <dbReference type="NCBI Taxonomy" id="55291"/>
    <lineage>
        <taxon>Eukaryota</taxon>
        <taxon>Metazoa</taxon>
        <taxon>Chordata</taxon>
        <taxon>Craniata</taxon>
        <taxon>Vertebrata</taxon>
        <taxon>Euteleostomi</taxon>
        <taxon>Actinopterygii</taxon>
        <taxon>Polypteriformes</taxon>
        <taxon>Polypteridae</taxon>
        <taxon>Polypterus</taxon>
    </lineage>
</organism>
<dbReference type="EMBL" id="JAATIS010004040">
    <property type="protein sequence ID" value="KAG2462658.1"/>
    <property type="molecule type" value="Genomic_DNA"/>
</dbReference>
<name>A0A8X8BLP8_POLSE</name>
<dbReference type="RefSeq" id="XP_039609494.1">
    <property type="nucleotide sequence ID" value="XM_039753560.1"/>
</dbReference>
<dbReference type="PANTHER" id="PTHR14449">
    <property type="entry name" value="FANCONI ANEMIA GROUP F PROTEIN FANCF"/>
    <property type="match status" value="1"/>
</dbReference>
<dbReference type="Gene3D" id="1.25.40.490">
    <property type="match status" value="1"/>
</dbReference>
<evidence type="ECO:0000313" key="1">
    <source>
        <dbReference type="EMBL" id="KAG2462658.1"/>
    </source>
</evidence>
<proteinExistence type="predicted"/>
<accession>A0A8X8BLP8</accession>
<dbReference type="Proteomes" id="UP000886611">
    <property type="component" value="Unassembled WGS sequence"/>
</dbReference>
<dbReference type="GO" id="GO:0043240">
    <property type="term" value="C:Fanconi anaemia nuclear complex"/>
    <property type="evidence" value="ECO:0007669"/>
    <property type="project" value="InterPro"/>
</dbReference>
<dbReference type="PANTHER" id="PTHR14449:SF2">
    <property type="entry name" value="FANCONI ANEMIA GROUP F PROTEIN"/>
    <property type="match status" value="1"/>
</dbReference>
<gene>
    <name evidence="1" type="primary">Fancf</name>
    <name evidence="1" type="ORF">GTO96_0000593</name>
</gene>
<sequence>MATAETLFEDVVHMARVFVIVQSPHLSSWEPPHVRSAFRWAAFFEQVHRQADSNPRVRRIVEDALGTAHSEIRRIFLRGYRQLTFGDLEHCQGVLLTQLLCNPSLPHAVSSELFSLINPWDAPGKQNVDYLADVMRQQAAASVLSVAAHPHINGLSLGTNDIETAGKMLMRWLRDSLGYLGTVDKVLDLMDSLLLSSLAEDANQSAYFCPLMASSLLISEDEFGSAPFKLLLEWLTRNNCLMRRLCEKLHLTPAGFLAQRYPSFRAAYVGFLTDQGRSMQYDVVLREWIHTSDGLDWNNLLARFRILLEGPEEVKKETESALFSLKAADGDFDVWGISVWTDLLIALKKM</sequence>
<dbReference type="AlphaFoldDB" id="A0A8X8BLP8"/>
<dbReference type="OrthoDB" id="6429998at2759"/>
<comment type="caution">
    <text evidence="1">The sequence shown here is derived from an EMBL/GenBank/DDBJ whole genome shotgun (WGS) entry which is preliminary data.</text>
</comment>
<dbReference type="InterPro" id="IPR035428">
    <property type="entry name" value="FANCF"/>
</dbReference>
<dbReference type="GO" id="GO:0036297">
    <property type="term" value="P:interstrand cross-link repair"/>
    <property type="evidence" value="ECO:0007669"/>
    <property type="project" value="InterPro"/>
</dbReference>
<dbReference type="GeneID" id="120529613"/>
<dbReference type="InterPro" id="IPR038505">
    <property type="entry name" value="FANCF_C_sf"/>
</dbReference>
<reference evidence="1 2" key="1">
    <citation type="journal article" date="2021" name="Cell">
        <title>Tracing the genetic footprints of vertebrate landing in non-teleost ray-finned fishes.</title>
        <authorList>
            <person name="Bi X."/>
            <person name="Wang K."/>
            <person name="Yang L."/>
            <person name="Pan H."/>
            <person name="Jiang H."/>
            <person name="Wei Q."/>
            <person name="Fang M."/>
            <person name="Yu H."/>
            <person name="Zhu C."/>
            <person name="Cai Y."/>
            <person name="He Y."/>
            <person name="Gan X."/>
            <person name="Zeng H."/>
            <person name="Yu D."/>
            <person name="Zhu Y."/>
            <person name="Jiang H."/>
            <person name="Qiu Q."/>
            <person name="Yang H."/>
            <person name="Zhang Y.E."/>
            <person name="Wang W."/>
            <person name="Zhu M."/>
            <person name="He S."/>
            <person name="Zhang G."/>
        </authorList>
    </citation>
    <scope>NUCLEOTIDE SEQUENCE [LARGE SCALE GENOMIC DNA]</scope>
    <source>
        <strain evidence="1">Bchr_013</strain>
    </source>
</reference>
<evidence type="ECO:0000313" key="2">
    <source>
        <dbReference type="Proteomes" id="UP000886611"/>
    </source>
</evidence>
<dbReference type="Pfam" id="PF11107">
    <property type="entry name" value="FANCF"/>
    <property type="match status" value="1"/>
</dbReference>
<feature type="non-terminal residue" evidence="1">
    <location>
        <position position="350"/>
    </location>
</feature>
<feature type="non-terminal residue" evidence="1">
    <location>
        <position position="1"/>
    </location>
</feature>
<protein>
    <submittedName>
        <fullName evidence="1">FANCF protein</fullName>
    </submittedName>
</protein>
<keyword evidence="2" id="KW-1185">Reference proteome</keyword>